<organism evidence="1 2">
    <name type="scientific">Lucilia cuprina</name>
    <name type="common">Green bottle fly</name>
    <name type="synonym">Australian sheep blowfly</name>
    <dbReference type="NCBI Taxonomy" id="7375"/>
    <lineage>
        <taxon>Eukaryota</taxon>
        <taxon>Metazoa</taxon>
        <taxon>Ecdysozoa</taxon>
        <taxon>Arthropoda</taxon>
        <taxon>Hexapoda</taxon>
        <taxon>Insecta</taxon>
        <taxon>Pterygota</taxon>
        <taxon>Neoptera</taxon>
        <taxon>Endopterygota</taxon>
        <taxon>Diptera</taxon>
        <taxon>Brachycera</taxon>
        <taxon>Muscomorpha</taxon>
        <taxon>Oestroidea</taxon>
        <taxon>Calliphoridae</taxon>
        <taxon>Luciliinae</taxon>
        <taxon>Lucilia</taxon>
    </lineage>
</organism>
<evidence type="ECO:0000313" key="1">
    <source>
        <dbReference type="EMBL" id="KNC21013.1"/>
    </source>
</evidence>
<proteinExistence type="predicted"/>
<comment type="caution">
    <text evidence="1">The sequence shown here is derived from an EMBL/GenBank/DDBJ whole genome shotgun (WGS) entry which is preliminary data.</text>
</comment>
<dbReference type="Proteomes" id="UP000037069">
    <property type="component" value="Unassembled WGS sequence"/>
</dbReference>
<protein>
    <submittedName>
        <fullName evidence="1">Uncharacterized protein</fullName>
    </submittedName>
</protein>
<keyword evidence="2" id="KW-1185">Reference proteome</keyword>
<name>A0A0L0BM61_LUCCU</name>
<accession>A0A0L0BM61</accession>
<gene>
    <name evidence="1" type="ORF">FF38_09317</name>
</gene>
<dbReference type="AlphaFoldDB" id="A0A0L0BM61"/>
<reference evidence="1 2" key="1">
    <citation type="journal article" date="2015" name="Nat. Commun.">
        <title>Lucilia cuprina genome unlocks parasitic fly biology to underpin future interventions.</title>
        <authorList>
            <person name="Anstead C.A."/>
            <person name="Korhonen P.K."/>
            <person name="Young N.D."/>
            <person name="Hall R.S."/>
            <person name="Jex A.R."/>
            <person name="Murali S.C."/>
            <person name="Hughes D.S."/>
            <person name="Lee S.F."/>
            <person name="Perry T."/>
            <person name="Stroehlein A.J."/>
            <person name="Ansell B.R."/>
            <person name="Breugelmans B."/>
            <person name="Hofmann A."/>
            <person name="Qu J."/>
            <person name="Dugan S."/>
            <person name="Lee S.L."/>
            <person name="Chao H."/>
            <person name="Dinh H."/>
            <person name="Han Y."/>
            <person name="Doddapaneni H.V."/>
            <person name="Worley K.C."/>
            <person name="Muzny D.M."/>
            <person name="Ioannidis P."/>
            <person name="Waterhouse R.M."/>
            <person name="Zdobnov E.M."/>
            <person name="James P.J."/>
            <person name="Bagnall N.H."/>
            <person name="Kotze A.C."/>
            <person name="Gibbs R.A."/>
            <person name="Richards S."/>
            <person name="Batterham P."/>
            <person name="Gasser R.B."/>
        </authorList>
    </citation>
    <scope>NUCLEOTIDE SEQUENCE [LARGE SCALE GENOMIC DNA]</scope>
    <source>
        <strain evidence="1 2">LS</strain>
        <tissue evidence="1">Full body</tissue>
    </source>
</reference>
<dbReference type="EMBL" id="JRES01001672">
    <property type="protein sequence ID" value="KNC21013.1"/>
    <property type="molecule type" value="Genomic_DNA"/>
</dbReference>
<sequence length="158" mass="17801">MFKIHYGEGCMNRLELGVRTKITKLVPQLTILMPLAQFAPLNDTSSEPPLCAAISSRNIPSTSCHRSGLFIPSRSDRCLTAARRLPSRPMDFFTFFDDEIGGKSPDLALLIVPLFVRVLYKPKFCIYTLHHFSGEVHTKIVSIARSIYPSSDYFHVPN</sequence>
<evidence type="ECO:0000313" key="2">
    <source>
        <dbReference type="Proteomes" id="UP000037069"/>
    </source>
</evidence>